<dbReference type="Gene3D" id="3.40.50.720">
    <property type="entry name" value="NAD(P)-binding Rossmann-like Domain"/>
    <property type="match status" value="1"/>
</dbReference>
<feature type="active site" description="Proton donor" evidence="12">
    <location>
        <position position="202"/>
    </location>
</feature>
<evidence type="ECO:0000259" key="16">
    <source>
        <dbReference type="Pfam" id="PF00742"/>
    </source>
</evidence>
<dbReference type="SUPFAM" id="SSF55347">
    <property type="entry name" value="Glyceraldehyde-3-phosphate dehydrogenase-like, C-terminal domain"/>
    <property type="match status" value="1"/>
</dbReference>
<comment type="similarity">
    <text evidence="3 15">Belongs to the homoserine dehydrogenase family.</text>
</comment>
<comment type="pathway">
    <text evidence="1 14">Amino-acid biosynthesis; L-threonine biosynthesis; L-threonine from L-aspartate: step 3/5.</text>
</comment>
<dbReference type="GO" id="GO:0009086">
    <property type="term" value="P:methionine biosynthetic process"/>
    <property type="evidence" value="ECO:0007669"/>
    <property type="project" value="UniProtKB-KW"/>
</dbReference>
<keyword evidence="8 14" id="KW-0560">Oxidoreductase</keyword>
<reference evidence="18 19" key="1">
    <citation type="submission" date="2018-06" db="EMBL/GenBank/DDBJ databases">
        <title>Genomic Encyclopedia of Type Strains, Phase IV (KMG-IV): sequencing the most valuable type-strain genomes for metagenomic binning, comparative biology and taxonomic classification.</title>
        <authorList>
            <person name="Goeker M."/>
        </authorList>
    </citation>
    <scope>NUCLEOTIDE SEQUENCE [LARGE SCALE GENOMIC DNA]</scope>
    <source>
        <strain evidence="18 19">DSM 22112</strain>
    </source>
</reference>
<evidence type="ECO:0000256" key="3">
    <source>
        <dbReference type="ARBA" id="ARBA00006753"/>
    </source>
</evidence>
<dbReference type="InterPro" id="IPR016204">
    <property type="entry name" value="HDH"/>
</dbReference>
<evidence type="ECO:0000256" key="1">
    <source>
        <dbReference type="ARBA" id="ARBA00005056"/>
    </source>
</evidence>
<dbReference type="Proteomes" id="UP000253490">
    <property type="component" value="Unassembled WGS sequence"/>
</dbReference>
<sequence>MKVGLLGLGTVGTGVYEIINHQRGNYFASSKQEIVISKVMVRDIDKKRKVDVPAEYLTTDFKDIIDDEEIKVVICVMGGLEAEYNYMIQSMKRGKHVITANKAAVSEYMDVLYKTARENNVSFLYEASVGGGIPIITSLIQILRINQISEIKGILNGTTNFILSKMSDEGWDFEETLIKAQELGFAEADPTADIEGFDVSRKLSILSSMSFGFHIKDEDIKKRGIKEITSADIDTINDMGYVIKYLAHSKLEGNTYYATVEPVLLSTKDIMSNVNEEFNIISINGDIIGELQFYGKGAGKDATANAVVGDLMYIINADFRKQEIVLDQQLENGGIKEFSGKYYLRADSDNHEEFSHIIDTISDFSNNKKIIFNRSKVFVVTDEVRADQFEELVLELKSKNINLFYARIYS</sequence>
<evidence type="ECO:0000256" key="7">
    <source>
        <dbReference type="ARBA" id="ARBA00022697"/>
    </source>
</evidence>
<dbReference type="SUPFAM" id="SSF51735">
    <property type="entry name" value="NAD(P)-binding Rossmann-fold domains"/>
    <property type="match status" value="1"/>
</dbReference>
<evidence type="ECO:0000259" key="17">
    <source>
        <dbReference type="Pfam" id="PF03447"/>
    </source>
</evidence>
<comment type="catalytic activity">
    <reaction evidence="11">
        <text>L-homoserine + NADP(+) = L-aspartate 4-semialdehyde + NADPH + H(+)</text>
        <dbReference type="Rhea" id="RHEA:15761"/>
        <dbReference type="ChEBI" id="CHEBI:15378"/>
        <dbReference type="ChEBI" id="CHEBI:57476"/>
        <dbReference type="ChEBI" id="CHEBI:57783"/>
        <dbReference type="ChEBI" id="CHEBI:58349"/>
        <dbReference type="ChEBI" id="CHEBI:537519"/>
        <dbReference type="EC" id="1.1.1.3"/>
    </reaction>
    <physiologicalReaction direction="right-to-left" evidence="11">
        <dbReference type="Rhea" id="RHEA:15763"/>
    </physiologicalReaction>
</comment>
<dbReference type="Gene3D" id="3.30.70.260">
    <property type="match status" value="1"/>
</dbReference>
<dbReference type="EMBL" id="QNRX01000002">
    <property type="protein sequence ID" value="RBP68987.1"/>
    <property type="molecule type" value="Genomic_DNA"/>
</dbReference>
<dbReference type="UniPathway" id="UPA00051">
    <property type="reaction ID" value="UER00465"/>
</dbReference>
<dbReference type="Pfam" id="PF00742">
    <property type="entry name" value="Homoserine_dh"/>
    <property type="match status" value="1"/>
</dbReference>
<keyword evidence="10 14" id="KW-0486">Methionine biosynthesis</keyword>
<dbReference type="InterPro" id="IPR005106">
    <property type="entry name" value="Asp/hSer_DH_NAD-bd"/>
</dbReference>
<keyword evidence="13 14" id="KW-0521">NADP</keyword>
<evidence type="ECO:0000256" key="11">
    <source>
        <dbReference type="ARBA" id="ARBA00048841"/>
    </source>
</evidence>
<dbReference type="NCBIfam" id="NF004976">
    <property type="entry name" value="PRK06349.1"/>
    <property type="match status" value="1"/>
</dbReference>
<evidence type="ECO:0000256" key="15">
    <source>
        <dbReference type="RuleBase" id="RU004171"/>
    </source>
</evidence>
<organism evidence="18 19">
    <name type="scientific">Alkalibaculum bacchi</name>
    <dbReference type="NCBI Taxonomy" id="645887"/>
    <lineage>
        <taxon>Bacteria</taxon>
        <taxon>Bacillati</taxon>
        <taxon>Bacillota</taxon>
        <taxon>Clostridia</taxon>
        <taxon>Eubacteriales</taxon>
        <taxon>Eubacteriaceae</taxon>
        <taxon>Alkalibaculum</taxon>
    </lineage>
</organism>
<comment type="caution">
    <text evidence="18">The sequence shown here is derived from an EMBL/GenBank/DDBJ whole genome shotgun (WGS) entry which is preliminary data.</text>
</comment>
<dbReference type="OrthoDB" id="9808167at2"/>
<evidence type="ECO:0000256" key="13">
    <source>
        <dbReference type="PIRSR" id="PIRSR000098-2"/>
    </source>
</evidence>
<evidence type="ECO:0000256" key="14">
    <source>
        <dbReference type="RuleBase" id="RU000579"/>
    </source>
</evidence>
<dbReference type="EC" id="1.1.1.3" evidence="4 14"/>
<evidence type="ECO:0000313" key="18">
    <source>
        <dbReference type="EMBL" id="RBP68987.1"/>
    </source>
</evidence>
<dbReference type="PANTHER" id="PTHR43331">
    <property type="entry name" value="HOMOSERINE DEHYDROGENASE"/>
    <property type="match status" value="1"/>
</dbReference>
<dbReference type="InterPro" id="IPR036291">
    <property type="entry name" value="NAD(P)-bd_dom_sf"/>
</dbReference>
<dbReference type="PIRSF" id="PIRSF000098">
    <property type="entry name" value="Homoser_dehydrog"/>
    <property type="match status" value="1"/>
</dbReference>
<keyword evidence="9" id="KW-0915">Sodium</keyword>
<evidence type="ECO:0000256" key="12">
    <source>
        <dbReference type="PIRSR" id="PIRSR000098-1"/>
    </source>
</evidence>
<dbReference type="UniPathway" id="UPA00050">
    <property type="reaction ID" value="UER00063"/>
</dbReference>
<evidence type="ECO:0000256" key="6">
    <source>
        <dbReference type="ARBA" id="ARBA00022605"/>
    </source>
</evidence>
<evidence type="ECO:0000256" key="10">
    <source>
        <dbReference type="ARBA" id="ARBA00023167"/>
    </source>
</evidence>
<evidence type="ECO:0000256" key="9">
    <source>
        <dbReference type="ARBA" id="ARBA00023053"/>
    </source>
</evidence>
<evidence type="ECO:0000313" key="19">
    <source>
        <dbReference type="Proteomes" id="UP000253490"/>
    </source>
</evidence>
<dbReference type="GO" id="GO:0050661">
    <property type="term" value="F:NADP binding"/>
    <property type="evidence" value="ECO:0007669"/>
    <property type="project" value="InterPro"/>
</dbReference>
<name>A0A366IFY0_9FIRM</name>
<dbReference type="AlphaFoldDB" id="A0A366IFY0"/>
<dbReference type="PANTHER" id="PTHR43331:SF1">
    <property type="entry name" value="HOMOSERINE DEHYDROGENASE"/>
    <property type="match status" value="1"/>
</dbReference>
<gene>
    <name evidence="18" type="ORF">DES36_102129</name>
</gene>
<comment type="pathway">
    <text evidence="2 14">Amino-acid biosynthesis; L-methionine biosynthesis via de novo pathway; L-homoserine from L-aspartate: step 3/3.</text>
</comment>
<dbReference type="FunFam" id="3.30.360.10:FF:000005">
    <property type="entry name" value="Homoserine dehydrogenase"/>
    <property type="match status" value="1"/>
</dbReference>
<feature type="domain" description="Aspartate/homoserine dehydrogenase NAD-binding" evidence="17">
    <location>
        <begin position="7"/>
        <end position="126"/>
    </location>
</feature>
<dbReference type="GO" id="GO:0004412">
    <property type="term" value="F:homoserine dehydrogenase activity"/>
    <property type="evidence" value="ECO:0007669"/>
    <property type="project" value="UniProtKB-EC"/>
</dbReference>
<dbReference type="RefSeq" id="WP_113919557.1">
    <property type="nucleotide sequence ID" value="NZ_QNRX01000002.1"/>
</dbReference>
<dbReference type="GO" id="GO:0009088">
    <property type="term" value="P:threonine biosynthetic process"/>
    <property type="evidence" value="ECO:0007669"/>
    <property type="project" value="UniProtKB-UniPathway"/>
</dbReference>
<dbReference type="InterPro" id="IPR001342">
    <property type="entry name" value="HDH_cat"/>
</dbReference>
<accession>A0A366IFY0</accession>
<feature type="binding site" evidence="13">
    <location>
        <position position="187"/>
    </location>
    <ligand>
        <name>L-homoserine</name>
        <dbReference type="ChEBI" id="CHEBI:57476"/>
    </ligand>
</feature>
<feature type="domain" description="Homoserine dehydrogenase catalytic" evidence="16">
    <location>
        <begin position="134"/>
        <end position="312"/>
    </location>
</feature>
<evidence type="ECO:0000256" key="5">
    <source>
        <dbReference type="ARBA" id="ARBA00013376"/>
    </source>
</evidence>
<evidence type="ECO:0000256" key="4">
    <source>
        <dbReference type="ARBA" id="ARBA00013213"/>
    </source>
</evidence>
<evidence type="ECO:0000256" key="8">
    <source>
        <dbReference type="ARBA" id="ARBA00023002"/>
    </source>
</evidence>
<keyword evidence="19" id="KW-1185">Reference proteome</keyword>
<keyword evidence="7 14" id="KW-0791">Threonine biosynthesis</keyword>
<keyword evidence="6 14" id="KW-0028">Amino-acid biosynthesis</keyword>
<dbReference type="Pfam" id="PF03447">
    <property type="entry name" value="NAD_binding_3"/>
    <property type="match status" value="1"/>
</dbReference>
<evidence type="ECO:0000256" key="2">
    <source>
        <dbReference type="ARBA" id="ARBA00005062"/>
    </source>
</evidence>
<feature type="binding site" evidence="13">
    <location>
        <begin position="6"/>
        <end position="13"/>
    </location>
    <ligand>
        <name>NADP(+)</name>
        <dbReference type="ChEBI" id="CHEBI:58349"/>
    </ligand>
</feature>
<dbReference type="Gene3D" id="3.30.360.10">
    <property type="entry name" value="Dihydrodipicolinate Reductase, domain 2"/>
    <property type="match status" value="1"/>
</dbReference>
<proteinExistence type="inferred from homology"/>
<protein>
    <recommendedName>
        <fullName evidence="5 14">Homoserine dehydrogenase</fullName>
        <ecNumber evidence="4 14">1.1.1.3</ecNumber>
    </recommendedName>
</protein>
<dbReference type="InterPro" id="IPR019811">
    <property type="entry name" value="HDH_CS"/>
</dbReference>
<feature type="binding site" evidence="13">
    <location>
        <position position="102"/>
    </location>
    <ligand>
        <name>NADPH</name>
        <dbReference type="ChEBI" id="CHEBI:57783"/>
    </ligand>
</feature>
<dbReference type="PROSITE" id="PS01042">
    <property type="entry name" value="HOMOSER_DHGENASE"/>
    <property type="match status" value="1"/>
</dbReference>